<dbReference type="InterPro" id="IPR038765">
    <property type="entry name" value="Papain-like_cys_pep_sf"/>
</dbReference>
<comment type="similarity">
    <text evidence="2">Belongs to the XPC family.</text>
</comment>
<evidence type="ECO:0000313" key="12">
    <source>
        <dbReference type="Proteomes" id="UP000285301"/>
    </source>
</evidence>
<dbReference type="InterPro" id="IPR018328">
    <property type="entry name" value="Rad4_beta-hairpin_dom3"/>
</dbReference>
<dbReference type="GO" id="GO:0006298">
    <property type="term" value="P:mismatch repair"/>
    <property type="evidence" value="ECO:0007669"/>
    <property type="project" value="TreeGrafter"/>
</dbReference>
<dbReference type="InterPro" id="IPR042488">
    <property type="entry name" value="Rad4_BHD3_sf"/>
</dbReference>
<feature type="compositionally biased region" description="Basic and acidic residues" evidence="7">
    <location>
        <begin position="46"/>
        <end position="57"/>
    </location>
</feature>
<feature type="compositionally biased region" description="Basic residues" evidence="7">
    <location>
        <begin position="170"/>
        <end position="184"/>
    </location>
</feature>
<sequence length="828" mass="95932">MKEASNESNANRGSNNSKNGVQKRTANAKASIRETAKKSRRGNNHVSDESENYDKATLELSQCEQSDSRKRLRSKNIQFKAVKKRTVLSKKSFETAHSAKDDNCTSNSNVDSFAKRSKYFDSSATHDSDSDFEASGCNDSSDESESDWEQRQTSKTKQTKVSAKNTSEKRQRKQVNKLQIKKAKNTNSQSFNFDKNSCDEVMSTLFETESKYFEQNSGNISAEITQAKDSSENDNSENDDWEEVENVDECDLSNYKPKLPEEGVQITVEMPEMVKKAKKKTSVDDLLRQQINRMKKENQQNIHKTYLLCSIARGLFMIDVVKNDLIRALSFSHLKNEFLVAEEINLSFVKNFLHWFRKNFTFIEESSRQPFILNKEICKALQTRETRIEIIFILTFFSLLLSMKSVKARVCLAVNPPQLRPTDLVLSEKQREKQKSTKPSNEQKEKAKQTQTWGNSNKKRRKVISSEDDEIIVESNRKVSAAKNTIRCHWLEIYLTSEKKWVCCDPISSSDICEPSELEKSTFDPILYVFAFDNESHVKDVTKRYCSKWLNSVVKAKRVNEQWLTETLQPFKTWRIEEDDIEDKQLALILSEKPLPSTLSEFKNHPLYALEKHLLKYEVIYPPDAPKIGEFRGSAIYSREHVHTVHSQIYWRRFGRIVKKDAVPYKISTARPKWDKWAKKFVRDLPLELFGYWQTEPFMPEEAKDGKVPRNEFGNVELFQPTMLPKGTVHLKLPGLLRIANKLNIDCVPAVVGFDCHSGGGGTHPVYDGFVVCEQFKEILIAAYDEEEENSRKREEEKKMKRIYANWRKLIKGALIRQRLKKKYRDED</sequence>
<dbReference type="SMART" id="SM01030">
    <property type="entry name" value="BHD_1"/>
    <property type="match status" value="1"/>
</dbReference>
<dbReference type="GO" id="GO:0003697">
    <property type="term" value="F:single-stranded DNA binding"/>
    <property type="evidence" value="ECO:0007669"/>
    <property type="project" value="TreeGrafter"/>
</dbReference>
<feature type="compositionally biased region" description="Basic and acidic residues" evidence="7">
    <location>
        <begin position="426"/>
        <end position="448"/>
    </location>
</feature>
<dbReference type="FunFam" id="3.30.70.2460:FF:000001">
    <property type="entry name" value="DNA repair protein Rad4 family"/>
    <property type="match status" value="1"/>
</dbReference>
<organism evidence="11 12">
    <name type="scientific">Dinothrombium tinctorium</name>
    <dbReference type="NCBI Taxonomy" id="1965070"/>
    <lineage>
        <taxon>Eukaryota</taxon>
        <taxon>Metazoa</taxon>
        <taxon>Ecdysozoa</taxon>
        <taxon>Arthropoda</taxon>
        <taxon>Chelicerata</taxon>
        <taxon>Arachnida</taxon>
        <taxon>Acari</taxon>
        <taxon>Acariformes</taxon>
        <taxon>Trombidiformes</taxon>
        <taxon>Prostigmata</taxon>
        <taxon>Anystina</taxon>
        <taxon>Parasitengona</taxon>
        <taxon>Trombidioidea</taxon>
        <taxon>Trombidiidae</taxon>
        <taxon>Dinothrombium</taxon>
    </lineage>
</organism>
<feature type="region of interest" description="Disordered" evidence="7">
    <location>
        <begin position="425"/>
        <end position="461"/>
    </location>
</feature>
<dbReference type="GO" id="GO:0003684">
    <property type="term" value="F:damaged DNA binding"/>
    <property type="evidence" value="ECO:0007669"/>
    <property type="project" value="InterPro"/>
</dbReference>
<dbReference type="InterPro" id="IPR018327">
    <property type="entry name" value="BHD_2"/>
</dbReference>
<evidence type="ECO:0000256" key="6">
    <source>
        <dbReference type="ARBA" id="ARBA00023242"/>
    </source>
</evidence>
<feature type="domain" description="Rad4 beta-hairpin" evidence="10">
    <location>
        <begin position="708"/>
        <end position="784"/>
    </location>
</feature>
<dbReference type="Pfam" id="PF10403">
    <property type="entry name" value="BHD_1"/>
    <property type="match status" value="1"/>
</dbReference>
<dbReference type="EMBL" id="NCKU01002087">
    <property type="protein sequence ID" value="RWS10463.1"/>
    <property type="molecule type" value="Genomic_DNA"/>
</dbReference>
<dbReference type="InterPro" id="IPR018325">
    <property type="entry name" value="Rad4/PNGase_transGLS-fold"/>
</dbReference>
<feature type="compositionally biased region" description="Acidic residues" evidence="7">
    <location>
        <begin position="232"/>
        <end position="244"/>
    </location>
</feature>
<dbReference type="InterPro" id="IPR036985">
    <property type="entry name" value="Transglutaminase-like_sf"/>
</dbReference>
<evidence type="ECO:0000256" key="4">
    <source>
        <dbReference type="ARBA" id="ARBA00023125"/>
    </source>
</evidence>
<dbReference type="Gene3D" id="3.90.260.10">
    <property type="entry name" value="Transglutaminase-like"/>
    <property type="match status" value="1"/>
</dbReference>
<evidence type="ECO:0000256" key="1">
    <source>
        <dbReference type="ARBA" id="ARBA00004123"/>
    </source>
</evidence>
<name>A0A443R5D3_9ACAR</name>
<reference evidence="11 12" key="1">
    <citation type="journal article" date="2018" name="Gigascience">
        <title>Genomes of trombidid mites reveal novel predicted allergens and laterally-transferred genes associated with secondary metabolism.</title>
        <authorList>
            <person name="Dong X."/>
            <person name="Chaisiri K."/>
            <person name="Xia D."/>
            <person name="Armstrong S.D."/>
            <person name="Fang Y."/>
            <person name="Donnelly M.J."/>
            <person name="Kadowaki T."/>
            <person name="McGarry J.W."/>
            <person name="Darby A.C."/>
            <person name="Makepeace B.L."/>
        </authorList>
    </citation>
    <scope>NUCLEOTIDE SEQUENCE [LARGE SCALE GENOMIC DNA]</scope>
    <source>
        <strain evidence="11">UoL-WK</strain>
    </source>
</reference>
<dbReference type="InterPro" id="IPR004583">
    <property type="entry name" value="DNA_repair_Rad4"/>
</dbReference>
<evidence type="ECO:0000256" key="2">
    <source>
        <dbReference type="ARBA" id="ARBA00009525"/>
    </source>
</evidence>
<dbReference type="GO" id="GO:0000111">
    <property type="term" value="C:nucleotide-excision repair factor 2 complex"/>
    <property type="evidence" value="ECO:0007669"/>
    <property type="project" value="TreeGrafter"/>
</dbReference>
<gene>
    <name evidence="11" type="ORF">B4U79_12737</name>
</gene>
<protein>
    <submittedName>
        <fullName evidence="11">XPC-like protein isoform b</fullName>
    </submittedName>
</protein>
<feature type="compositionally biased region" description="Polar residues" evidence="7">
    <location>
        <begin position="151"/>
        <end position="165"/>
    </location>
</feature>
<evidence type="ECO:0000259" key="9">
    <source>
        <dbReference type="SMART" id="SM01031"/>
    </source>
</evidence>
<dbReference type="SMART" id="SM01032">
    <property type="entry name" value="BHD_3"/>
    <property type="match status" value="1"/>
</dbReference>
<feature type="domain" description="Rad4 beta-hairpin" evidence="8">
    <location>
        <begin position="591"/>
        <end position="643"/>
    </location>
</feature>
<dbReference type="Pfam" id="PF03835">
    <property type="entry name" value="Rad4"/>
    <property type="match status" value="1"/>
</dbReference>
<feature type="domain" description="Rad4 beta-hairpin" evidence="9">
    <location>
        <begin position="645"/>
        <end position="701"/>
    </location>
</feature>
<comment type="caution">
    <text evidence="11">The sequence shown here is derived from an EMBL/GenBank/DDBJ whole genome shotgun (WGS) entry which is preliminary data.</text>
</comment>
<dbReference type="GO" id="GO:0005737">
    <property type="term" value="C:cytoplasm"/>
    <property type="evidence" value="ECO:0007669"/>
    <property type="project" value="TreeGrafter"/>
</dbReference>
<keyword evidence="4" id="KW-0238">DNA-binding</keyword>
<keyword evidence="3" id="KW-0227">DNA damage</keyword>
<keyword evidence="5" id="KW-0234">DNA repair</keyword>
<dbReference type="SMART" id="SM01031">
    <property type="entry name" value="BHD_2"/>
    <property type="match status" value="1"/>
</dbReference>
<dbReference type="InterPro" id="IPR018326">
    <property type="entry name" value="Rad4_beta-hairpin_dom1"/>
</dbReference>
<dbReference type="NCBIfam" id="TIGR00605">
    <property type="entry name" value="rad4"/>
    <property type="match status" value="1"/>
</dbReference>
<feature type="compositionally biased region" description="Polar residues" evidence="7">
    <location>
        <begin position="1"/>
        <end position="25"/>
    </location>
</feature>
<evidence type="ECO:0000259" key="8">
    <source>
        <dbReference type="SMART" id="SM01030"/>
    </source>
</evidence>
<dbReference type="PANTHER" id="PTHR12135:SF0">
    <property type="entry name" value="DNA REPAIR PROTEIN COMPLEMENTING XP-C CELLS"/>
    <property type="match status" value="1"/>
</dbReference>
<evidence type="ECO:0000256" key="5">
    <source>
        <dbReference type="ARBA" id="ARBA00023204"/>
    </source>
</evidence>
<evidence type="ECO:0000313" key="11">
    <source>
        <dbReference type="EMBL" id="RWS10463.1"/>
    </source>
</evidence>
<feature type="region of interest" description="Disordered" evidence="7">
    <location>
        <begin position="224"/>
        <end position="244"/>
    </location>
</feature>
<keyword evidence="6" id="KW-0539">Nucleus</keyword>
<dbReference type="Proteomes" id="UP000285301">
    <property type="component" value="Unassembled WGS sequence"/>
</dbReference>
<proteinExistence type="inferred from homology"/>
<dbReference type="STRING" id="1965070.A0A443R5D3"/>
<dbReference type="SUPFAM" id="SSF54001">
    <property type="entry name" value="Cysteine proteinases"/>
    <property type="match status" value="1"/>
</dbReference>
<evidence type="ECO:0000256" key="3">
    <source>
        <dbReference type="ARBA" id="ARBA00022763"/>
    </source>
</evidence>
<dbReference type="OrthoDB" id="300780at2759"/>
<keyword evidence="12" id="KW-1185">Reference proteome</keyword>
<dbReference type="Gene3D" id="3.30.70.2460">
    <property type="entry name" value="Rad4, beta-hairpin domain BHD3"/>
    <property type="match status" value="1"/>
</dbReference>
<dbReference type="Gene3D" id="2.20.20.110">
    <property type="entry name" value="Rad4, beta-hairpin domain BHD1"/>
    <property type="match status" value="1"/>
</dbReference>
<comment type="subcellular location">
    <subcellularLocation>
        <location evidence="1">Nucleus</location>
    </subcellularLocation>
</comment>
<evidence type="ECO:0000259" key="10">
    <source>
        <dbReference type="SMART" id="SM01032"/>
    </source>
</evidence>
<feature type="compositionally biased region" description="Basic and acidic residues" evidence="7">
    <location>
        <begin position="91"/>
        <end position="103"/>
    </location>
</feature>
<feature type="region of interest" description="Disordered" evidence="7">
    <location>
        <begin position="1"/>
        <end position="192"/>
    </location>
</feature>
<dbReference type="GO" id="GO:0006289">
    <property type="term" value="P:nucleotide-excision repair"/>
    <property type="evidence" value="ECO:0007669"/>
    <property type="project" value="InterPro"/>
</dbReference>
<dbReference type="GO" id="GO:0071942">
    <property type="term" value="C:XPC complex"/>
    <property type="evidence" value="ECO:0007669"/>
    <property type="project" value="TreeGrafter"/>
</dbReference>
<dbReference type="InterPro" id="IPR018026">
    <property type="entry name" value="DNA_repair_Rad4-like"/>
</dbReference>
<dbReference type="Pfam" id="PF10405">
    <property type="entry name" value="BHD_3"/>
    <property type="match status" value="1"/>
</dbReference>
<evidence type="ECO:0000256" key="7">
    <source>
        <dbReference type="SAM" id="MobiDB-lite"/>
    </source>
</evidence>
<dbReference type="PANTHER" id="PTHR12135">
    <property type="entry name" value="DNA REPAIR PROTEIN XP-C / RAD4"/>
    <property type="match status" value="1"/>
</dbReference>
<accession>A0A443R5D3</accession>
<dbReference type="AlphaFoldDB" id="A0A443R5D3"/>